<organism evidence="1">
    <name type="scientific">Anopheles sinensis</name>
    <name type="common">Mosquito</name>
    <dbReference type="NCBI Taxonomy" id="74873"/>
    <lineage>
        <taxon>Eukaryota</taxon>
        <taxon>Metazoa</taxon>
        <taxon>Ecdysozoa</taxon>
        <taxon>Arthropoda</taxon>
        <taxon>Hexapoda</taxon>
        <taxon>Insecta</taxon>
        <taxon>Pterygota</taxon>
        <taxon>Neoptera</taxon>
        <taxon>Endopterygota</taxon>
        <taxon>Diptera</taxon>
        <taxon>Nematocera</taxon>
        <taxon>Culicoidea</taxon>
        <taxon>Culicidae</taxon>
        <taxon>Anophelinae</taxon>
        <taxon>Anopheles</taxon>
    </lineage>
</organism>
<dbReference type="EnsemblMetazoa" id="ASIC014717-RA">
    <property type="protein sequence ID" value="ASIC014717-PA"/>
    <property type="gene ID" value="ASIC014717"/>
</dbReference>
<accession>A0A084W924</accession>
<evidence type="ECO:0000313" key="1">
    <source>
        <dbReference type="EMBL" id="KFB46718.1"/>
    </source>
</evidence>
<evidence type="ECO:0000313" key="2">
    <source>
        <dbReference type="EnsemblMetazoa" id="ASIC014717-PA"/>
    </source>
</evidence>
<dbReference type="EMBL" id="KE525320">
    <property type="protein sequence ID" value="KFB46718.1"/>
    <property type="molecule type" value="Genomic_DNA"/>
</dbReference>
<dbReference type="EMBL" id="ATLV01021574">
    <property type="status" value="NOT_ANNOTATED_CDS"/>
    <property type="molecule type" value="Genomic_DNA"/>
</dbReference>
<keyword evidence="3" id="KW-1185">Reference proteome</keyword>
<dbReference type="AlphaFoldDB" id="A0A084W924"/>
<proteinExistence type="predicted"/>
<name>A0A084W924_ANOSI</name>
<protein>
    <submittedName>
        <fullName evidence="1 2">Membrane protein</fullName>
    </submittedName>
</protein>
<dbReference type="VEuPathDB" id="VectorBase:ASIC014717"/>
<reference evidence="1 3" key="1">
    <citation type="journal article" date="2014" name="BMC Genomics">
        <title>Genome sequence of Anopheles sinensis provides insight into genetics basis of mosquito competence for malaria parasites.</title>
        <authorList>
            <person name="Zhou D."/>
            <person name="Zhang D."/>
            <person name="Ding G."/>
            <person name="Shi L."/>
            <person name="Hou Q."/>
            <person name="Ye Y."/>
            <person name="Xu Y."/>
            <person name="Zhou H."/>
            <person name="Xiong C."/>
            <person name="Li S."/>
            <person name="Yu J."/>
            <person name="Hong S."/>
            <person name="Yu X."/>
            <person name="Zou P."/>
            <person name="Chen C."/>
            <person name="Chang X."/>
            <person name="Wang W."/>
            <person name="Lv Y."/>
            <person name="Sun Y."/>
            <person name="Ma L."/>
            <person name="Shen B."/>
            <person name="Zhu C."/>
        </authorList>
    </citation>
    <scope>NUCLEOTIDE SEQUENCE [LARGE SCALE GENOMIC DNA]</scope>
</reference>
<gene>
    <name evidence="1" type="ORF">ZHAS_00014717</name>
</gene>
<evidence type="ECO:0000313" key="3">
    <source>
        <dbReference type="Proteomes" id="UP000030765"/>
    </source>
</evidence>
<sequence length="79" mass="8160">MPNDAKVRPGANGTGATAASSIFHNIFTIMTKQNVVYRKAKGKATGPVQVQASPTAPGADCSWSRRAGLPAGIIGHVTR</sequence>
<dbReference type="Proteomes" id="UP000030765">
    <property type="component" value="Unassembled WGS sequence"/>
</dbReference>
<reference evidence="2" key="2">
    <citation type="submission" date="2020-05" db="UniProtKB">
        <authorList>
            <consortium name="EnsemblMetazoa"/>
        </authorList>
    </citation>
    <scope>IDENTIFICATION</scope>
</reference>